<evidence type="ECO:0000313" key="2">
    <source>
        <dbReference type="EMBL" id="WML92496.1"/>
    </source>
</evidence>
<name>A0ABY9MW24_9GAMM</name>
<dbReference type="Proteomes" id="UP001236657">
    <property type="component" value="Plasmid pThlacMK1_1"/>
</dbReference>
<dbReference type="RefSeq" id="WP_308898839.1">
    <property type="nucleotide sequence ID" value="NZ_CP133219.1"/>
</dbReference>
<evidence type="ECO:0000256" key="1">
    <source>
        <dbReference type="SAM" id="Coils"/>
    </source>
</evidence>
<reference evidence="2 3" key="1">
    <citation type="submission" date="2023-08" db="EMBL/GenBank/DDBJ databases">
        <title>New molecular markers tilS and rpoB for phylogenetic and monitoring studies of the genus Thiothrix biodiversity.</title>
        <authorList>
            <person name="Ravin N.V."/>
            <person name="Smolyakov D."/>
            <person name="Markov N.D."/>
            <person name="Beletsky A.V."/>
            <person name="Mardanov A.V."/>
            <person name="Rudenko T.S."/>
            <person name="Grabovich M.Y."/>
        </authorList>
    </citation>
    <scope>NUCLEOTIDE SEQUENCE [LARGE SCALE GENOMIC DNA]</scope>
    <source>
        <strain evidence="2 3">MK1</strain>
        <plasmid evidence="2 3">pThlacMK1_1</plasmid>
    </source>
</reference>
<accession>A0ABY9MW24</accession>
<proteinExistence type="predicted"/>
<geneLocation type="plasmid" evidence="2 3">
    <name>pThlacMK1_1</name>
</geneLocation>
<gene>
    <name evidence="2" type="ORF">RCF98_17580</name>
</gene>
<dbReference type="InterPro" id="IPR008840">
    <property type="entry name" value="Sipho_Gp157"/>
</dbReference>
<keyword evidence="1" id="KW-0175">Coiled coil</keyword>
<dbReference type="EMBL" id="CP133219">
    <property type="protein sequence ID" value="WML92496.1"/>
    <property type="molecule type" value="Genomic_DNA"/>
</dbReference>
<keyword evidence="3" id="KW-1185">Reference proteome</keyword>
<keyword evidence="2" id="KW-0614">Plasmid</keyword>
<feature type="coiled-coil region" evidence="1">
    <location>
        <begin position="48"/>
        <end position="86"/>
    </location>
</feature>
<organism evidence="2 3">
    <name type="scientific">Thiothrix lacustris</name>
    <dbReference type="NCBI Taxonomy" id="525917"/>
    <lineage>
        <taxon>Bacteria</taxon>
        <taxon>Pseudomonadati</taxon>
        <taxon>Pseudomonadota</taxon>
        <taxon>Gammaproteobacteria</taxon>
        <taxon>Thiotrichales</taxon>
        <taxon>Thiotrichaceae</taxon>
        <taxon>Thiothrix</taxon>
    </lineage>
</organism>
<sequence length="165" mass="18412">MKLYEINQQYAEALAFFGDVDNDDMSLDTALDTFEAIEGDFEQKVISVAAYAKQLEAEAEAIKAAMERMEKRRKAIENRADYLKDYTKVCMEQMGKTKVACPWFNISIQKNPPSVRVYDEAALPFEYVLEVVNVKVDKAAIKAALSAGVEVSGAKLSNGTRLVIK</sequence>
<evidence type="ECO:0000313" key="3">
    <source>
        <dbReference type="Proteomes" id="UP001236657"/>
    </source>
</evidence>
<dbReference type="Pfam" id="PF05565">
    <property type="entry name" value="Sipho_Gp157"/>
    <property type="match status" value="1"/>
</dbReference>
<protein>
    <submittedName>
        <fullName evidence="2">Siphovirus Gp157 family protein</fullName>
    </submittedName>
</protein>